<keyword evidence="3" id="KW-1185">Reference proteome</keyword>
<feature type="transmembrane region" description="Helical" evidence="1">
    <location>
        <begin position="6"/>
        <end position="25"/>
    </location>
</feature>
<evidence type="ECO:0000256" key="1">
    <source>
        <dbReference type="SAM" id="Phobius"/>
    </source>
</evidence>
<evidence type="ECO:0008006" key="4">
    <source>
        <dbReference type="Google" id="ProtNLM"/>
    </source>
</evidence>
<proteinExistence type="predicted"/>
<organism evidence="2 3">
    <name type="scientific">Cytobacillus gottheilii</name>
    <dbReference type="NCBI Taxonomy" id="859144"/>
    <lineage>
        <taxon>Bacteria</taxon>
        <taxon>Bacillati</taxon>
        <taxon>Bacillota</taxon>
        <taxon>Bacilli</taxon>
        <taxon>Bacillales</taxon>
        <taxon>Bacillaceae</taxon>
        <taxon>Cytobacillus</taxon>
    </lineage>
</organism>
<dbReference type="EMBL" id="CP071709">
    <property type="protein sequence ID" value="QVY62300.1"/>
    <property type="molecule type" value="Genomic_DNA"/>
</dbReference>
<keyword evidence="1" id="KW-0812">Transmembrane</keyword>
<name>A0ABX8FE61_9BACI</name>
<reference evidence="2 3" key="1">
    <citation type="submission" date="2021-03" db="EMBL/GenBank/DDBJ databases">
        <title>The first data on the complete genome of the tetrodotoxin-producing bacterium.</title>
        <authorList>
            <person name="Melnikova D.I."/>
            <person name="Nijland R."/>
            <person name="Magarlamov T.Y."/>
        </authorList>
    </citation>
    <scope>NUCLEOTIDE SEQUENCE [LARGE SCALE GENOMIC DNA]</scope>
    <source>
        <strain evidence="2 3">1839</strain>
    </source>
</reference>
<accession>A0ABX8FE61</accession>
<gene>
    <name evidence="2" type="ORF">J1899_04115</name>
</gene>
<keyword evidence="1" id="KW-1133">Transmembrane helix</keyword>
<protein>
    <recommendedName>
        <fullName evidence="4">DUF4179 domain-containing protein</fullName>
    </recommendedName>
</protein>
<dbReference type="Proteomes" id="UP000679247">
    <property type="component" value="Chromosome"/>
</dbReference>
<sequence length="153" mass="17278">MKKKWFLIPSGAIVGAIVFYAYLLFNPPLDVGALSHGADNDMYLIEVGNKGFFNLQPTGVLINDKDPQNVQMQVIPNNDDEAFYITFDIENGERFTDLNETILPAGSGIQERINNRDEDTLSYGITVHSKEPLNTVTINYRYAGIMFKETMDY</sequence>
<dbReference type="RefSeq" id="WP_214477798.1">
    <property type="nucleotide sequence ID" value="NZ_CP071709.1"/>
</dbReference>
<evidence type="ECO:0000313" key="2">
    <source>
        <dbReference type="EMBL" id="QVY62300.1"/>
    </source>
</evidence>
<keyword evidence="1" id="KW-0472">Membrane</keyword>
<evidence type="ECO:0000313" key="3">
    <source>
        <dbReference type="Proteomes" id="UP000679247"/>
    </source>
</evidence>